<comment type="subcellular location">
    <subcellularLocation>
        <location evidence="8">Cell membrane</location>
        <topology evidence="8">Multi-pass membrane protein</topology>
    </subcellularLocation>
    <subcellularLocation>
        <location evidence="1">Membrane</location>
        <topology evidence="1">Multi-pass membrane protein</topology>
    </subcellularLocation>
</comment>
<feature type="transmembrane region" description="Helical" evidence="8">
    <location>
        <begin position="328"/>
        <end position="347"/>
    </location>
</feature>
<feature type="compositionally biased region" description="Basic and acidic residues" evidence="9">
    <location>
        <begin position="563"/>
        <end position="597"/>
    </location>
</feature>
<accession>A0A448YVL2</accession>
<dbReference type="EMBL" id="CAACVS010000010">
    <property type="protein sequence ID" value="VEU33823.1"/>
    <property type="molecule type" value="Genomic_DNA"/>
</dbReference>
<dbReference type="InterPro" id="IPR001905">
    <property type="entry name" value="Ammonium_transpt"/>
</dbReference>
<feature type="compositionally biased region" description="Basic and acidic residues" evidence="9">
    <location>
        <begin position="540"/>
        <end position="554"/>
    </location>
</feature>
<evidence type="ECO:0000256" key="6">
    <source>
        <dbReference type="ARBA" id="ARBA00023136"/>
    </source>
</evidence>
<protein>
    <recommendedName>
        <fullName evidence="8">Ammonium transporter</fullName>
    </recommendedName>
</protein>
<dbReference type="GO" id="GO:0097272">
    <property type="term" value="P:ammonium homeostasis"/>
    <property type="evidence" value="ECO:0007669"/>
    <property type="project" value="TreeGrafter"/>
</dbReference>
<evidence type="ECO:0000256" key="4">
    <source>
        <dbReference type="ARBA" id="ARBA00022692"/>
    </source>
</evidence>
<dbReference type="NCBIfam" id="TIGR00836">
    <property type="entry name" value="amt"/>
    <property type="match status" value="1"/>
</dbReference>
<feature type="transmembrane region" description="Helical" evidence="8">
    <location>
        <begin position="253"/>
        <end position="272"/>
    </location>
</feature>
<feature type="transmembrane region" description="Helical" evidence="8">
    <location>
        <begin position="140"/>
        <end position="161"/>
    </location>
</feature>
<evidence type="ECO:0000256" key="5">
    <source>
        <dbReference type="ARBA" id="ARBA00022989"/>
    </source>
</evidence>
<dbReference type="AlphaFoldDB" id="A0A448YVL2"/>
<keyword evidence="4 8" id="KW-0812">Transmembrane</keyword>
<dbReference type="Gene3D" id="1.10.3430.10">
    <property type="entry name" value="Ammonium transporter AmtB like domains"/>
    <property type="match status" value="1"/>
</dbReference>
<keyword evidence="6 8" id="KW-0472">Membrane</keyword>
<dbReference type="InterPro" id="IPR029020">
    <property type="entry name" value="Ammonium/urea_transptr"/>
</dbReference>
<dbReference type="FunFam" id="1.10.3430.10:FF:000016">
    <property type="entry name" value="Ammonium transporter"/>
    <property type="match status" value="1"/>
</dbReference>
<keyword evidence="7 8" id="KW-0924">Ammonia transport</keyword>
<organism evidence="11 12">
    <name type="scientific">Pseudo-nitzschia multistriata</name>
    <dbReference type="NCBI Taxonomy" id="183589"/>
    <lineage>
        <taxon>Eukaryota</taxon>
        <taxon>Sar</taxon>
        <taxon>Stramenopiles</taxon>
        <taxon>Ochrophyta</taxon>
        <taxon>Bacillariophyta</taxon>
        <taxon>Bacillariophyceae</taxon>
        <taxon>Bacillariophycidae</taxon>
        <taxon>Bacillariales</taxon>
        <taxon>Bacillariaceae</taxon>
        <taxon>Pseudo-nitzschia</taxon>
    </lineage>
</organism>
<dbReference type="Pfam" id="PF00909">
    <property type="entry name" value="Ammonium_transp"/>
    <property type="match status" value="1"/>
</dbReference>
<evidence type="ECO:0000256" key="8">
    <source>
        <dbReference type="RuleBase" id="RU362002"/>
    </source>
</evidence>
<feature type="domain" description="Ammonium transporter AmtB-like" evidence="10">
    <location>
        <begin position="56"/>
        <end position="487"/>
    </location>
</feature>
<evidence type="ECO:0000256" key="1">
    <source>
        <dbReference type="ARBA" id="ARBA00004141"/>
    </source>
</evidence>
<evidence type="ECO:0000256" key="2">
    <source>
        <dbReference type="ARBA" id="ARBA00005887"/>
    </source>
</evidence>
<evidence type="ECO:0000313" key="12">
    <source>
        <dbReference type="Proteomes" id="UP000291116"/>
    </source>
</evidence>
<keyword evidence="5 8" id="KW-1133">Transmembrane helix</keyword>
<evidence type="ECO:0000259" key="10">
    <source>
        <dbReference type="Pfam" id="PF00909"/>
    </source>
</evidence>
<dbReference type="PANTHER" id="PTHR11730:SF6">
    <property type="entry name" value="AMMONIUM TRANSPORTER"/>
    <property type="match status" value="1"/>
</dbReference>
<evidence type="ECO:0000256" key="9">
    <source>
        <dbReference type="SAM" id="MobiDB-lite"/>
    </source>
</evidence>
<dbReference type="SUPFAM" id="SSF111352">
    <property type="entry name" value="Ammonium transporter"/>
    <property type="match status" value="1"/>
</dbReference>
<evidence type="ECO:0000256" key="3">
    <source>
        <dbReference type="ARBA" id="ARBA00022448"/>
    </source>
</evidence>
<feature type="transmembrane region" description="Helical" evidence="8">
    <location>
        <begin position="292"/>
        <end position="316"/>
    </location>
</feature>
<gene>
    <name evidence="11" type="ORF">PSNMU_V1.4_AUG-EV-PASAV3_0005130</name>
</gene>
<feature type="region of interest" description="Disordered" evidence="9">
    <location>
        <begin position="512"/>
        <end position="597"/>
    </location>
</feature>
<feature type="transmembrane region" description="Helical" evidence="8">
    <location>
        <begin position="90"/>
        <end position="109"/>
    </location>
</feature>
<feature type="transmembrane region" description="Helical" evidence="8">
    <location>
        <begin position="54"/>
        <end position="78"/>
    </location>
</feature>
<sequence length="597" mass="66149">MDSSGNIYLDCSAAQQQRLLEDSGSADPTMDILQCVSDSYQTIQDDRQENLRSFLLVVCGGMIFFMQSGFAMMCAGSVRLKNVQNTMLKNLLDACGAALAFYLVGYAFAFGRDLDTPEPTSDRTTFVGTQNFVSVGSSPAFWFFEFTFSATSVTIVAGTLAERCQMAAYLAYSVVLAGFIYPVVAHSVWSEEGFLSRTNENPFMDQGVIDFAGAGVVHLNGGLIALYATLVLGPRRGRFYDAQGDPLEKPLPFPGHSVALQLLGTMILWFGWFGFNPGSALLLQENERFGNVAANAAVATALSGASGGICALFTNLWWEERMTGEPKFVIQMAMNGALSGLVAVTSGCAVMRPYAAIITGAIAGWIYMLSSSLLIRYRIDDAVNAIPVHMFNGCWGLIATGLFAHPELLEITYNNRPADHPGFFYSFANGGADGNLLLCQFCAVLFILGWTFITMFPFFIWLNYRGWLRADSLEELVGLDVSYHGRSTHDENSGIKKEYIEAYNRYKGTIRQQRSHHHGHNNSNPDRDQLVFDTTPSMEDTEHRMMSPHEEVSHYNETISRCHTREKEDKRTEEETSTKSTTLKDSKEDLNDMDHCK</sequence>
<dbReference type="GO" id="GO:0008519">
    <property type="term" value="F:ammonium channel activity"/>
    <property type="evidence" value="ECO:0007669"/>
    <property type="project" value="InterPro"/>
</dbReference>
<keyword evidence="3 8" id="KW-0813">Transport</keyword>
<dbReference type="Proteomes" id="UP000291116">
    <property type="component" value="Unassembled WGS sequence"/>
</dbReference>
<feature type="transmembrane region" description="Helical" evidence="8">
    <location>
        <begin position="382"/>
        <end position="404"/>
    </location>
</feature>
<dbReference type="InterPro" id="IPR024041">
    <property type="entry name" value="NH4_transpt_AmtB-like_dom"/>
</dbReference>
<dbReference type="OrthoDB" id="39186at2759"/>
<evidence type="ECO:0000256" key="7">
    <source>
        <dbReference type="ARBA" id="ARBA00023177"/>
    </source>
</evidence>
<feature type="transmembrane region" description="Helical" evidence="8">
    <location>
        <begin position="209"/>
        <end position="232"/>
    </location>
</feature>
<reference evidence="11 12" key="1">
    <citation type="submission" date="2019-01" db="EMBL/GenBank/DDBJ databases">
        <authorList>
            <person name="Ferrante I. M."/>
        </authorList>
    </citation>
    <scope>NUCLEOTIDE SEQUENCE [LARGE SCALE GENOMIC DNA]</scope>
    <source>
        <strain evidence="11 12">B856</strain>
    </source>
</reference>
<feature type="transmembrane region" description="Helical" evidence="8">
    <location>
        <begin position="353"/>
        <end position="375"/>
    </location>
</feature>
<keyword evidence="12" id="KW-1185">Reference proteome</keyword>
<feature type="transmembrane region" description="Helical" evidence="8">
    <location>
        <begin position="168"/>
        <end position="189"/>
    </location>
</feature>
<proteinExistence type="inferred from homology"/>
<name>A0A448YVL2_9STRA</name>
<dbReference type="PANTHER" id="PTHR11730">
    <property type="entry name" value="AMMONIUM TRANSPORTER"/>
    <property type="match status" value="1"/>
</dbReference>
<comment type="similarity">
    <text evidence="2 8">Belongs to the ammonia transporter channel (TC 1.A.11.2) family.</text>
</comment>
<feature type="transmembrane region" description="Helical" evidence="8">
    <location>
        <begin position="435"/>
        <end position="462"/>
    </location>
</feature>
<dbReference type="GO" id="GO:0005886">
    <property type="term" value="C:plasma membrane"/>
    <property type="evidence" value="ECO:0007669"/>
    <property type="project" value="UniProtKB-SubCell"/>
</dbReference>
<evidence type="ECO:0000313" key="11">
    <source>
        <dbReference type="EMBL" id="VEU33823.1"/>
    </source>
</evidence>